<dbReference type="GO" id="GO:0010008">
    <property type="term" value="C:endosome membrane"/>
    <property type="evidence" value="ECO:0007669"/>
    <property type="project" value="UniProtKB-SubCell"/>
</dbReference>
<dbReference type="PANTHER" id="PTHR46979">
    <property type="entry name" value="SORTING NEXIN-41"/>
    <property type="match status" value="1"/>
</dbReference>
<keyword evidence="6" id="KW-0072">Autophagy</keyword>
<dbReference type="SUPFAM" id="SSF64268">
    <property type="entry name" value="PX domain"/>
    <property type="match status" value="1"/>
</dbReference>
<keyword evidence="5" id="KW-0653">Protein transport</keyword>
<keyword evidence="8" id="KW-0472">Membrane</keyword>
<evidence type="ECO:0000256" key="7">
    <source>
        <dbReference type="ARBA" id="ARBA00023121"/>
    </source>
</evidence>
<protein>
    <recommendedName>
        <fullName evidence="10">PX domain-containing protein</fullName>
    </recommendedName>
</protein>
<keyword evidence="4" id="KW-0967">Endosome</keyword>
<feature type="region of interest" description="Disordered" evidence="9">
    <location>
        <begin position="1"/>
        <end position="100"/>
    </location>
</feature>
<proteinExistence type="inferred from homology"/>
<reference evidence="11" key="1">
    <citation type="submission" date="2013-11" db="EMBL/GenBank/DDBJ databases">
        <title>Genome sequence of the fusiform rust pathogen reveals effectors for host alternation and coevolution with pine.</title>
        <authorList>
            <consortium name="DOE Joint Genome Institute"/>
            <person name="Smith K."/>
            <person name="Pendleton A."/>
            <person name="Kubisiak T."/>
            <person name="Anderson C."/>
            <person name="Salamov A."/>
            <person name="Aerts A."/>
            <person name="Riley R."/>
            <person name="Clum A."/>
            <person name="Lindquist E."/>
            <person name="Ence D."/>
            <person name="Campbell M."/>
            <person name="Kronenberg Z."/>
            <person name="Feau N."/>
            <person name="Dhillon B."/>
            <person name="Hamelin R."/>
            <person name="Burleigh J."/>
            <person name="Smith J."/>
            <person name="Yandell M."/>
            <person name="Nelson C."/>
            <person name="Grigoriev I."/>
            <person name="Davis J."/>
        </authorList>
    </citation>
    <scope>NUCLEOTIDE SEQUENCE</scope>
    <source>
        <strain evidence="11">G11</strain>
    </source>
</reference>
<feature type="domain" description="PX" evidence="10">
    <location>
        <begin position="102"/>
        <end position="225"/>
    </location>
</feature>
<dbReference type="OrthoDB" id="289314at2759"/>
<gene>
    <name evidence="11" type="ORF">CROQUDRAFT_50523</name>
</gene>
<dbReference type="GO" id="GO:0042147">
    <property type="term" value="P:retrograde transport, endosome to Golgi"/>
    <property type="evidence" value="ECO:0007669"/>
    <property type="project" value="InterPro"/>
</dbReference>
<evidence type="ECO:0000256" key="1">
    <source>
        <dbReference type="ARBA" id="ARBA00004481"/>
    </source>
</evidence>
<comment type="caution">
    <text evidence="11">The sequence shown here is derived from an EMBL/GenBank/DDBJ whole genome shotgun (WGS) entry which is preliminary data.</text>
</comment>
<feature type="compositionally biased region" description="Polar residues" evidence="9">
    <location>
        <begin position="436"/>
        <end position="452"/>
    </location>
</feature>
<dbReference type="Gene3D" id="1.20.1270.60">
    <property type="entry name" value="Arfaptin homology (AH) domain/BAR domain"/>
    <property type="match status" value="2"/>
</dbReference>
<dbReference type="Proteomes" id="UP000886653">
    <property type="component" value="Unassembled WGS sequence"/>
</dbReference>
<feature type="compositionally biased region" description="Pro residues" evidence="9">
    <location>
        <begin position="26"/>
        <end position="47"/>
    </location>
</feature>
<evidence type="ECO:0000256" key="6">
    <source>
        <dbReference type="ARBA" id="ARBA00023006"/>
    </source>
</evidence>
<dbReference type="EMBL" id="MU167354">
    <property type="protein sequence ID" value="KAG0142270.1"/>
    <property type="molecule type" value="Genomic_DNA"/>
</dbReference>
<evidence type="ECO:0000313" key="11">
    <source>
        <dbReference type="EMBL" id="KAG0142270.1"/>
    </source>
</evidence>
<evidence type="ECO:0000313" key="12">
    <source>
        <dbReference type="Proteomes" id="UP000886653"/>
    </source>
</evidence>
<evidence type="ECO:0000259" key="10">
    <source>
        <dbReference type="PROSITE" id="PS50195"/>
    </source>
</evidence>
<dbReference type="InterPro" id="IPR044106">
    <property type="entry name" value="PX_Snx41/Atg20"/>
</dbReference>
<dbReference type="Gene3D" id="3.30.1520.10">
    <property type="entry name" value="Phox-like domain"/>
    <property type="match status" value="1"/>
</dbReference>
<organism evidence="11 12">
    <name type="scientific">Cronartium quercuum f. sp. fusiforme G11</name>
    <dbReference type="NCBI Taxonomy" id="708437"/>
    <lineage>
        <taxon>Eukaryota</taxon>
        <taxon>Fungi</taxon>
        <taxon>Dikarya</taxon>
        <taxon>Basidiomycota</taxon>
        <taxon>Pucciniomycotina</taxon>
        <taxon>Pucciniomycetes</taxon>
        <taxon>Pucciniales</taxon>
        <taxon>Coleosporiaceae</taxon>
        <taxon>Cronartium</taxon>
    </lineage>
</organism>
<evidence type="ECO:0000256" key="9">
    <source>
        <dbReference type="SAM" id="MobiDB-lite"/>
    </source>
</evidence>
<keyword evidence="3" id="KW-0813">Transport</keyword>
<dbReference type="PROSITE" id="PS50195">
    <property type="entry name" value="PX"/>
    <property type="match status" value="1"/>
</dbReference>
<dbReference type="GO" id="GO:0006914">
    <property type="term" value="P:autophagy"/>
    <property type="evidence" value="ECO:0007669"/>
    <property type="project" value="UniProtKB-KW"/>
</dbReference>
<dbReference type="Pfam" id="PF00787">
    <property type="entry name" value="PX"/>
    <property type="match status" value="1"/>
</dbReference>
<feature type="region of interest" description="Disordered" evidence="9">
    <location>
        <begin position="414"/>
        <end position="453"/>
    </location>
</feature>
<evidence type="ECO:0000256" key="4">
    <source>
        <dbReference type="ARBA" id="ARBA00022753"/>
    </source>
</evidence>
<dbReference type="GO" id="GO:0035091">
    <property type="term" value="F:phosphatidylinositol binding"/>
    <property type="evidence" value="ECO:0007669"/>
    <property type="project" value="InterPro"/>
</dbReference>
<accession>A0A9P6T863</accession>
<evidence type="ECO:0000256" key="2">
    <source>
        <dbReference type="ARBA" id="ARBA00010883"/>
    </source>
</evidence>
<dbReference type="InterPro" id="IPR027267">
    <property type="entry name" value="AH/BAR_dom_sf"/>
</dbReference>
<dbReference type="CDD" id="cd06867">
    <property type="entry name" value="PX_SNX41_42"/>
    <property type="match status" value="1"/>
</dbReference>
<evidence type="ECO:0000256" key="3">
    <source>
        <dbReference type="ARBA" id="ARBA00022448"/>
    </source>
</evidence>
<keyword evidence="12" id="KW-1185">Reference proteome</keyword>
<sequence>MDMDSNIDPFREEPPSDSGSGLGPSPSSPPSQSPPPPTSTLPAPAQPSPTVSASTIPPPSHLPNTLFTSQISPAYSIESPKPISISPITTPGRGGRPTLRDLKDVEEIQIVDAVKTSEGSSSTYIAYVIHSSRGTARHRYSEFESLRSALVALYPVLIVPPIPDKQSLGDYASHPASMTKTKEDPVTVARRRRMLGVFLNRLVRHPVLGRERILWRFLAEDLPWSEVLHQPPMTTLPKNPLRAPAHDPSNPDLQALFSHLPVPSSSAAPLQDPDQRFLDSEVFTQKFSSHLTGSLEKINRRLMKRWSDHAVDQAELGGVLNGFALVEGTEATGTAIERTGQAVDATYVAINTMLQDWESQFTEPLHEYAQFSNVIKHLLRFRHLKQAQFEMARDTLDTKRLVLEDLERSEGEAQRLESALSRVRQLDQRRDEGDPTSATAPTNHVIGSSGPTLVTPLRKPASTGFLGALRHSLNGLADVDPESSRRNSIGKHKDYITNLEDGLRAASADLRYCSQTIQADLDRFQRQKVADLKEMCLAFARFHIQASKKNLEQWEAAKDDINKVLVDP</sequence>
<dbReference type="PANTHER" id="PTHR46979:SF2">
    <property type="entry name" value="SORTING NEXIN-41"/>
    <property type="match status" value="1"/>
</dbReference>
<feature type="compositionally biased region" description="Low complexity" evidence="9">
    <location>
        <begin position="76"/>
        <end position="91"/>
    </location>
</feature>
<dbReference type="GO" id="GO:0005829">
    <property type="term" value="C:cytosol"/>
    <property type="evidence" value="ECO:0007669"/>
    <property type="project" value="GOC"/>
</dbReference>
<feature type="compositionally biased region" description="Low complexity" evidence="9">
    <location>
        <begin position="16"/>
        <end position="25"/>
    </location>
</feature>
<dbReference type="InterPro" id="IPR051079">
    <property type="entry name" value="Sorting_Nexin_Autophagy"/>
</dbReference>
<dbReference type="SMART" id="SM00312">
    <property type="entry name" value="PX"/>
    <property type="match status" value="1"/>
</dbReference>
<keyword evidence="7" id="KW-0446">Lipid-binding</keyword>
<comment type="subcellular location">
    <subcellularLocation>
        <location evidence="1">Endosome membrane</location>
        <topology evidence="1">Peripheral membrane protein</topology>
    </subcellularLocation>
</comment>
<evidence type="ECO:0000256" key="8">
    <source>
        <dbReference type="ARBA" id="ARBA00023136"/>
    </source>
</evidence>
<dbReference type="InterPro" id="IPR036871">
    <property type="entry name" value="PX_dom_sf"/>
</dbReference>
<feature type="compositionally biased region" description="Basic and acidic residues" evidence="9">
    <location>
        <begin position="424"/>
        <end position="433"/>
    </location>
</feature>
<dbReference type="InterPro" id="IPR001683">
    <property type="entry name" value="PX_dom"/>
</dbReference>
<name>A0A9P6T863_9BASI</name>
<feature type="compositionally biased region" description="Polar residues" evidence="9">
    <location>
        <begin position="62"/>
        <end position="73"/>
    </location>
</feature>
<dbReference type="GO" id="GO:0015031">
    <property type="term" value="P:protein transport"/>
    <property type="evidence" value="ECO:0007669"/>
    <property type="project" value="UniProtKB-KW"/>
</dbReference>
<comment type="similarity">
    <text evidence="2">Belongs to the sorting nexin family.</text>
</comment>
<evidence type="ECO:0000256" key="5">
    <source>
        <dbReference type="ARBA" id="ARBA00022927"/>
    </source>
</evidence>
<dbReference type="AlphaFoldDB" id="A0A9P6T863"/>